<dbReference type="RefSeq" id="WP_084443314.1">
    <property type="nucleotide sequence ID" value="NZ_FWWW01000026.1"/>
</dbReference>
<dbReference type="EMBL" id="FWWW01000026">
    <property type="protein sequence ID" value="SMB80965.1"/>
    <property type="molecule type" value="Genomic_DNA"/>
</dbReference>
<proteinExistence type="predicted"/>
<accession>A0A1W1UIL6</accession>
<sequence>MFRSLKNIDSAYQQTKTLALLFMLLCFSVAAYAIYAARQTATEAQGRIYVLDQGNLLAAVSHNVKDNRPVEAKDHVKRFHELFFTLDPDSKAIEYNVRQSLFLADGSVQRAYENMKESSYYNNLIQANISQDIRIDSVALQTAAYPYYARCFAQQRIIRASTVTTRRLVSECYLRDVSRSANNPHGFLMERWRVVENIDLRTERR</sequence>
<dbReference type="NCBIfam" id="TIGR03781">
    <property type="entry name" value="Bac_Flav_CT_K"/>
    <property type="match status" value="1"/>
</dbReference>
<dbReference type="InterPro" id="IPR022276">
    <property type="entry name" value="Conjug_transposon_TraK"/>
</dbReference>
<reference evidence="1 2" key="1">
    <citation type="submission" date="2017-04" db="EMBL/GenBank/DDBJ databases">
        <authorList>
            <person name="Afonso C.L."/>
            <person name="Miller P.J."/>
            <person name="Scott M.A."/>
            <person name="Spackman E."/>
            <person name="Goraichik I."/>
            <person name="Dimitrov K.M."/>
            <person name="Suarez D.L."/>
            <person name="Swayne D.E."/>
        </authorList>
    </citation>
    <scope>NUCLEOTIDE SEQUENCE [LARGE SCALE GENOMIC DNA]</scope>
    <source>
        <strain evidence="1 2">DSM 11622</strain>
    </source>
</reference>
<name>A0A1W1UIL6_9BACT</name>
<dbReference type="AlphaFoldDB" id="A0A1W1UIL6"/>
<evidence type="ECO:0008006" key="3">
    <source>
        <dbReference type="Google" id="ProtNLM"/>
    </source>
</evidence>
<organism evidence="1 2">
    <name type="scientific">Hymenobacter roseosalivarius DSM 11622</name>
    <dbReference type="NCBI Taxonomy" id="645990"/>
    <lineage>
        <taxon>Bacteria</taxon>
        <taxon>Pseudomonadati</taxon>
        <taxon>Bacteroidota</taxon>
        <taxon>Cytophagia</taxon>
        <taxon>Cytophagales</taxon>
        <taxon>Hymenobacteraceae</taxon>
        <taxon>Hymenobacter</taxon>
    </lineage>
</organism>
<dbReference type="OrthoDB" id="1039148at2"/>
<dbReference type="STRING" id="645990.SAMN00120144_3623"/>
<gene>
    <name evidence="1" type="ORF">SAMN00120144_3623</name>
</gene>
<evidence type="ECO:0000313" key="2">
    <source>
        <dbReference type="Proteomes" id="UP000192266"/>
    </source>
</evidence>
<dbReference type="Proteomes" id="UP000192266">
    <property type="component" value="Unassembled WGS sequence"/>
</dbReference>
<protein>
    <recommendedName>
        <fullName evidence="3">Bacteroides conjugative transposon TraK protein</fullName>
    </recommendedName>
</protein>
<keyword evidence="2" id="KW-1185">Reference proteome</keyword>
<evidence type="ECO:0000313" key="1">
    <source>
        <dbReference type="EMBL" id="SMB80965.1"/>
    </source>
</evidence>